<dbReference type="OrthoDB" id="9814204at2"/>
<dbReference type="Proteomes" id="UP000001353">
    <property type="component" value="Chromosome"/>
</dbReference>
<sequence>MRRFGKWLGRILLAAFCAALVIGLWKGEEIKRLMAVNSLFEPDRIVRNFSTMDAAFLHVPVGNTQTPPSALPAGPKMTLSDGTAAWLAARKVTSLVVLSNGQLVHESYHLGTKPEDRRISWSLAKSYISALTGIVLAQGSIASLDDPVTRYAPRLKGGAYDGATVRNVLNMATGISFDEDYTDYDADINRMGRVLALGGLMDDFAAGLTETFTTPGSDWQYVSIDTHVLGMVIRGATGRSLVDLMGAHIITPLGLESTPFYLTDGAGVAFALGGLNMMTRDYARFGQMMAQHGRWNEQQIVPKDWVIASTTASAPTGPDEYGYGYQWWMPHDARPREYMGRGIYGQYLYINEERGVVIALTAADGEFRNADVQRQNIALFRKIADRVQGDANGKR</sequence>
<gene>
    <name evidence="2" type="ordered locus">RLO149_c005290</name>
</gene>
<dbReference type="PANTHER" id="PTHR43283">
    <property type="entry name" value="BETA-LACTAMASE-RELATED"/>
    <property type="match status" value="1"/>
</dbReference>
<dbReference type="AlphaFoldDB" id="F7ZJC5"/>
<dbReference type="SUPFAM" id="SSF56601">
    <property type="entry name" value="beta-lactamase/transpeptidase-like"/>
    <property type="match status" value="1"/>
</dbReference>
<dbReference type="Gene3D" id="3.40.710.10">
    <property type="entry name" value="DD-peptidase/beta-lactamase superfamily"/>
    <property type="match status" value="1"/>
</dbReference>
<dbReference type="Pfam" id="PF00144">
    <property type="entry name" value="Beta-lactamase"/>
    <property type="match status" value="1"/>
</dbReference>
<evidence type="ECO:0000313" key="2">
    <source>
        <dbReference type="EMBL" id="AEI92557.1"/>
    </source>
</evidence>
<accession>F7ZJC5</accession>
<organism evidence="2 3">
    <name type="scientific">Roseobacter litoralis (strain ATCC 49566 / DSM 6996 / JCM 21268 / NBRC 15278 / OCh 149)</name>
    <dbReference type="NCBI Taxonomy" id="391595"/>
    <lineage>
        <taxon>Bacteria</taxon>
        <taxon>Pseudomonadati</taxon>
        <taxon>Pseudomonadota</taxon>
        <taxon>Alphaproteobacteria</taxon>
        <taxon>Rhodobacterales</taxon>
        <taxon>Roseobacteraceae</taxon>
        <taxon>Roseobacter</taxon>
    </lineage>
</organism>
<evidence type="ECO:0000313" key="3">
    <source>
        <dbReference type="Proteomes" id="UP000001353"/>
    </source>
</evidence>
<keyword evidence="3" id="KW-1185">Reference proteome</keyword>
<evidence type="ECO:0000259" key="1">
    <source>
        <dbReference type="Pfam" id="PF00144"/>
    </source>
</evidence>
<name>F7ZJC5_ROSLO</name>
<dbReference type="InterPro" id="IPR050789">
    <property type="entry name" value="Diverse_Enzym_Activities"/>
</dbReference>
<reference evidence="2 3" key="1">
    <citation type="journal article" date="2011" name="BMC Genomics">
        <title>Comparative genome analysis and genome-guided physiological analysis of Roseobacter litoralis.</title>
        <authorList>
            <person name="Kalhoefer D."/>
            <person name="Thole S."/>
            <person name="Voget S."/>
            <person name="Lehmann R."/>
            <person name="Liesegang H."/>
            <person name="Wollher A."/>
            <person name="Daniel R."/>
            <person name="Simon M."/>
            <person name="Brinkhoff T."/>
        </authorList>
    </citation>
    <scope>NUCLEOTIDE SEQUENCE [LARGE SCALE GENOMIC DNA]</scope>
    <source>
        <strain evidence="3">ATCC 49566 / DSM 6996 / JCM 21268 / NBRC 15278 / OCh 149</strain>
    </source>
</reference>
<dbReference type="KEGG" id="rli:RLO149_c005290"/>
<proteinExistence type="predicted"/>
<dbReference type="eggNOG" id="COG1680">
    <property type="taxonomic scope" value="Bacteria"/>
</dbReference>
<dbReference type="PANTHER" id="PTHR43283:SF14">
    <property type="entry name" value="BLL8153 PROTEIN"/>
    <property type="match status" value="1"/>
</dbReference>
<dbReference type="STRING" id="391595.RLO149_c005290"/>
<dbReference type="HOGENOM" id="CLU_030169_0_0_5"/>
<feature type="domain" description="Beta-lactamase-related" evidence="1">
    <location>
        <begin position="94"/>
        <end position="379"/>
    </location>
</feature>
<dbReference type="RefSeq" id="WP_013960498.1">
    <property type="nucleotide sequence ID" value="NC_015730.1"/>
</dbReference>
<dbReference type="EMBL" id="CP002623">
    <property type="protein sequence ID" value="AEI92557.1"/>
    <property type="molecule type" value="Genomic_DNA"/>
</dbReference>
<dbReference type="InterPro" id="IPR001466">
    <property type="entry name" value="Beta-lactam-related"/>
</dbReference>
<protein>
    <submittedName>
        <fullName evidence="2">Beta-lactamase</fullName>
    </submittedName>
</protein>
<dbReference type="MEROPS" id="S12.A23"/>
<dbReference type="InterPro" id="IPR012338">
    <property type="entry name" value="Beta-lactam/transpept-like"/>
</dbReference>